<dbReference type="GO" id="GO:0042781">
    <property type="term" value="F:3'-tRNA processing endoribonuclease activity"/>
    <property type="evidence" value="ECO:0007669"/>
    <property type="project" value="TreeGrafter"/>
</dbReference>
<dbReference type="KEGG" id="erz:ER308_03695"/>
<dbReference type="Proteomes" id="UP000291469">
    <property type="component" value="Chromosome"/>
</dbReference>
<dbReference type="PANTHER" id="PTHR46018:SF4">
    <property type="entry name" value="METALLO-HYDROLASE YHFI-RELATED"/>
    <property type="match status" value="1"/>
</dbReference>
<sequence>MAVPRPASGRRRRCGGGDDDGAAAAGTSGRDGVSVAVTVLGSSGTHPSPGRVCSGYLVESEGFRLLLDAGNGSLSNLPCDVAELDAVIVSHLHADHCVDLFGLNYALRFHPAGPRSVPVYAPAGAHAHLEQLLPSGDSGLGDHLGFASATAGDTLELGPMRVRLHAMNHPIETIASRIEVADRVVAFSGDTAATDALVDCGREADLLICEASWATADGPFPPGIHLTGTEAGQHADEAAAARLLITHVFPSYRPEEIAAEAARAYSGEVRVANDREEHVL</sequence>
<dbReference type="InterPro" id="IPR001279">
    <property type="entry name" value="Metallo-B-lactamas"/>
</dbReference>
<dbReference type="Gene3D" id="3.60.15.10">
    <property type="entry name" value="Ribonuclease Z/Hydroxyacylglutathione hydrolase-like"/>
    <property type="match status" value="1"/>
</dbReference>
<keyword evidence="4" id="KW-1185">Reference proteome</keyword>
<dbReference type="PANTHER" id="PTHR46018">
    <property type="entry name" value="ZINC PHOSPHODIESTERASE ELAC PROTEIN 1"/>
    <property type="match status" value="1"/>
</dbReference>
<proteinExistence type="predicted"/>
<gene>
    <name evidence="3" type="ORF">ER308_03695</name>
</gene>
<dbReference type="SMART" id="SM00849">
    <property type="entry name" value="Lactamase_B"/>
    <property type="match status" value="1"/>
</dbReference>
<dbReference type="Pfam" id="PF12706">
    <property type="entry name" value="Lactamase_B_2"/>
    <property type="match status" value="1"/>
</dbReference>
<dbReference type="EMBL" id="CP036402">
    <property type="protein sequence ID" value="QBI21895.1"/>
    <property type="molecule type" value="Genomic_DNA"/>
</dbReference>
<dbReference type="InterPro" id="IPR036866">
    <property type="entry name" value="RibonucZ/Hydroxyglut_hydro"/>
</dbReference>
<keyword evidence="3" id="KW-0378">Hydrolase</keyword>
<evidence type="ECO:0000256" key="1">
    <source>
        <dbReference type="SAM" id="MobiDB-lite"/>
    </source>
</evidence>
<name>A0A411YL21_9ACTN</name>
<dbReference type="OrthoDB" id="9800940at2"/>
<evidence type="ECO:0000313" key="3">
    <source>
        <dbReference type="EMBL" id="QBI21895.1"/>
    </source>
</evidence>
<evidence type="ECO:0000313" key="4">
    <source>
        <dbReference type="Proteomes" id="UP000291469"/>
    </source>
</evidence>
<dbReference type="SUPFAM" id="SSF56281">
    <property type="entry name" value="Metallo-hydrolase/oxidoreductase"/>
    <property type="match status" value="1"/>
</dbReference>
<feature type="domain" description="Metallo-beta-lactamase" evidence="2">
    <location>
        <begin position="52"/>
        <end position="228"/>
    </location>
</feature>
<accession>A0A411YL21</accession>
<organism evidence="3 4">
    <name type="scientific">Egibacter rhizosphaerae</name>
    <dbReference type="NCBI Taxonomy" id="1670831"/>
    <lineage>
        <taxon>Bacteria</taxon>
        <taxon>Bacillati</taxon>
        <taxon>Actinomycetota</taxon>
        <taxon>Nitriliruptoria</taxon>
        <taxon>Egibacterales</taxon>
        <taxon>Egibacteraceae</taxon>
        <taxon>Egibacter</taxon>
    </lineage>
</organism>
<dbReference type="AlphaFoldDB" id="A0A411YL21"/>
<protein>
    <submittedName>
        <fullName evidence="3">MBL fold metallo-hydrolase</fullName>
    </submittedName>
</protein>
<feature type="region of interest" description="Disordered" evidence="1">
    <location>
        <begin position="1"/>
        <end position="29"/>
    </location>
</feature>
<reference evidence="3 4" key="1">
    <citation type="submission" date="2019-01" db="EMBL/GenBank/DDBJ databases">
        <title>Egibacter rhizosphaerae EGI 80759T.</title>
        <authorList>
            <person name="Chen D.-D."/>
            <person name="Tian Y."/>
            <person name="Jiao J.-Y."/>
            <person name="Zhang X.-T."/>
            <person name="Zhang Y.-G."/>
            <person name="Zhang Y."/>
            <person name="Xiao M."/>
            <person name="Shu W.-S."/>
            <person name="Li W.-J."/>
        </authorList>
    </citation>
    <scope>NUCLEOTIDE SEQUENCE [LARGE SCALE GENOMIC DNA]</scope>
    <source>
        <strain evidence="3 4">EGI 80759</strain>
    </source>
</reference>
<evidence type="ECO:0000259" key="2">
    <source>
        <dbReference type="SMART" id="SM00849"/>
    </source>
</evidence>
<dbReference type="CDD" id="cd07716">
    <property type="entry name" value="RNaseZ_short-form-like_MBL-fold"/>
    <property type="match status" value="1"/>
</dbReference>